<sequence length="383" mass="41741">MTREEQCREELSYDRMPTLERGRPDVGSYAPDAKPGDLQLSSRLRPCFSHKTWVFSVLMGTCLFVTSGFSLYLGNVFPSDMDYLRCAAGSCIPSAIVSFAVSRRNVNAIPNFQMLFVSTFAVTTTCLIWFGCKLVLNPSAIDINFNLILLLLLELLTAAMVIVSARSSEASCKHKGSMSDSTNTLYEVTFPTRVLKSYSVIEVIAGVSAVLGGVIALNVDDTISGPHLSVTFFWILVACFPSAIASHVTAECPSKCLPHPDALVSPQVEVLIAICSLTSPLLFTAAGYLTFSVVRVMEMFEAYPPAIKQSYDVLLLLLLLELLLQASLHAGTVIQCVSFKVGASWDATQAGTQEHLAGQVTRSPLKEFDKEKAWRAVVVQMAQ</sequence>
<feature type="transmembrane region" description="Helical" evidence="1">
    <location>
        <begin position="231"/>
        <end position="250"/>
    </location>
</feature>
<dbReference type="EMBL" id="JACAGC010000010">
    <property type="protein sequence ID" value="KAF6339930.1"/>
    <property type="molecule type" value="Genomic_DNA"/>
</dbReference>
<keyword evidence="1" id="KW-1133">Transmembrane helix</keyword>
<dbReference type="GO" id="GO:0047484">
    <property type="term" value="P:regulation of response to osmotic stress"/>
    <property type="evidence" value="ECO:0007669"/>
    <property type="project" value="TreeGrafter"/>
</dbReference>
<gene>
    <name evidence="2" type="ORF">mRhiFer1_011060</name>
</gene>
<dbReference type="GO" id="GO:0031410">
    <property type="term" value="C:cytoplasmic vesicle"/>
    <property type="evidence" value="ECO:0007669"/>
    <property type="project" value="TreeGrafter"/>
</dbReference>
<dbReference type="AlphaFoldDB" id="A0A7J7WRV2"/>
<protein>
    <submittedName>
        <fullName evidence="2">Modulator of VRAC current 1</fullName>
    </submittedName>
</protein>
<reference evidence="2 3" key="1">
    <citation type="journal article" date="2020" name="Nature">
        <title>Six reference-quality genomes reveal evolution of bat adaptations.</title>
        <authorList>
            <person name="Jebb D."/>
            <person name="Huang Z."/>
            <person name="Pippel M."/>
            <person name="Hughes G.M."/>
            <person name="Lavrichenko K."/>
            <person name="Devanna P."/>
            <person name="Winkler S."/>
            <person name="Jermiin L.S."/>
            <person name="Skirmuntt E.C."/>
            <person name="Katzourakis A."/>
            <person name="Burkitt-Gray L."/>
            <person name="Ray D.A."/>
            <person name="Sullivan K.A.M."/>
            <person name="Roscito J.G."/>
            <person name="Kirilenko B.M."/>
            <person name="Davalos L.M."/>
            <person name="Corthals A.P."/>
            <person name="Power M.L."/>
            <person name="Jones G."/>
            <person name="Ransome R.D."/>
            <person name="Dechmann D.K.N."/>
            <person name="Locatelli A.G."/>
            <person name="Puechmaille S.J."/>
            <person name="Fedrigo O."/>
            <person name="Jarvis E.D."/>
            <person name="Hiller M."/>
            <person name="Vernes S.C."/>
            <person name="Myers E.W."/>
            <person name="Teeling E.C."/>
        </authorList>
    </citation>
    <scope>NUCLEOTIDE SEQUENCE [LARGE SCALE GENOMIC DNA]</scope>
    <source>
        <strain evidence="2">MRhiFer1</strain>
        <tissue evidence="2">Lung</tissue>
    </source>
</reference>
<dbReference type="PANTHER" id="PTHR17597">
    <property type="entry name" value="MEMBRANE PROTEIN MLC1"/>
    <property type="match status" value="1"/>
</dbReference>
<keyword evidence="1" id="KW-0812">Transmembrane</keyword>
<dbReference type="Proteomes" id="UP000585614">
    <property type="component" value="Unassembled WGS sequence"/>
</dbReference>
<proteinExistence type="predicted"/>
<dbReference type="InterPro" id="IPR033280">
    <property type="entry name" value="Membrane_MLC1"/>
</dbReference>
<feature type="transmembrane region" description="Helical" evidence="1">
    <location>
        <begin position="112"/>
        <end position="131"/>
    </location>
</feature>
<organism evidence="2 3">
    <name type="scientific">Rhinolophus ferrumequinum</name>
    <name type="common">Greater horseshoe bat</name>
    <dbReference type="NCBI Taxonomy" id="59479"/>
    <lineage>
        <taxon>Eukaryota</taxon>
        <taxon>Metazoa</taxon>
        <taxon>Chordata</taxon>
        <taxon>Craniata</taxon>
        <taxon>Vertebrata</taxon>
        <taxon>Euteleostomi</taxon>
        <taxon>Mammalia</taxon>
        <taxon>Eutheria</taxon>
        <taxon>Laurasiatheria</taxon>
        <taxon>Chiroptera</taxon>
        <taxon>Yinpterochiroptera</taxon>
        <taxon>Rhinolophoidea</taxon>
        <taxon>Rhinolophidae</taxon>
        <taxon>Rhinolophinae</taxon>
        <taxon>Rhinolophus</taxon>
    </lineage>
</organism>
<feature type="transmembrane region" description="Helical" evidence="1">
    <location>
        <begin position="311"/>
        <end position="330"/>
    </location>
</feature>
<comment type="caution">
    <text evidence="2">The sequence shown here is derived from an EMBL/GenBank/DDBJ whole genome shotgun (WGS) entry which is preliminary data.</text>
</comment>
<accession>A0A7J7WRV2</accession>
<evidence type="ECO:0000313" key="2">
    <source>
        <dbReference type="EMBL" id="KAF6339930.1"/>
    </source>
</evidence>
<dbReference type="GO" id="GO:0005886">
    <property type="term" value="C:plasma membrane"/>
    <property type="evidence" value="ECO:0007669"/>
    <property type="project" value="TreeGrafter"/>
</dbReference>
<dbReference type="PANTHER" id="PTHR17597:SF0">
    <property type="entry name" value="MEMBRANE PROTEIN MLC1"/>
    <property type="match status" value="1"/>
</dbReference>
<feature type="transmembrane region" description="Helical" evidence="1">
    <location>
        <begin position="143"/>
        <end position="165"/>
    </location>
</feature>
<name>A0A7J7WRV2_RHIFE</name>
<evidence type="ECO:0000313" key="3">
    <source>
        <dbReference type="Proteomes" id="UP000585614"/>
    </source>
</evidence>
<feature type="transmembrane region" description="Helical" evidence="1">
    <location>
        <begin position="53"/>
        <end position="73"/>
    </location>
</feature>
<feature type="transmembrane region" description="Helical" evidence="1">
    <location>
        <begin position="198"/>
        <end position="219"/>
    </location>
</feature>
<keyword evidence="1" id="KW-0472">Membrane</keyword>
<feature type="transmembrane region" description="Helical" evidence="1">
    <location>
        <begin position="270"/>
        <end position="291"/>
    </location>
</feature>
<dbReference type="GO" id="GO:0005783">
    <property type="term" value="C:endoplasmic reticulum"/>
    <property type="evidence" value="ECO:0007669"/>
    <property type="project" value="TreeGrafter"/>
</dbReference>
<evidence type="ECO:0000256" key="1">
    <source>
        <dbReference type="SAM" id="Phobius"/>
    </source>
</evidence>